<dbReference type="EMBL" id="JAWDJW010009487">
    <property type="protein sequence ID" value="KAK3059357.1"/>
    <property type="molecule type" value="Genomic_DNA"/>
</dbReference>
<gene>
    <name evidence="1" type="ORF">LTS18_011064</name>
</gene>
<name>A0ACC3CYU7_9PEZI</name>
<comment type="caution">
    <text evidence="1">The sequence shown here is derived from an EMBL/GenBank/DDBJ whole genome shotgun (WGS) entry which is preliminary data.</text>
</comment>
<organism evidence="1 2">
    <name type="scientific">Coniosporium uncinatum</name>
    <dbReference type="NCBI Taxonomy" id="93489"/>
    <lineage>
        <taxon>Eukaryota</taxon>
        <taxon>Fungi</taxon>
        <taxon>Dikarya</taxon>
        <taxon>Ascomycota</taxon>
        <taxon>Pezizomycotina</taxon>
        <taxon>Dothideomycetes</taxon>
        <taxon>Dothideomycetes incertae sedis</taxon>
        <taxon>Coniosporium</taxon>
    </lineage>
</organism>
<evidence type="ECO:0000313" key="2">
    <source>
        <dbReference type="Proteomes" id="UP001186974"/>
    </source>
</evidence>
<proteinExistence type="predicted"/>
<evidence type="ECO:0000313" key="1">
    <source>
        <dbReference type="EMBL" id="KAK3059357.1"/>
    </source>
</evidence>
<sequence length="223" mass="25364">MTKSALLREAQTREQLRKEFLVMQEAVRATEIVIPYVFYDGTNIPGGRCRVKKGDHIWLFLDKARKVGAELGVGGDKGRREWARVGVDDLMLVKGDIIIPHHYDFYYFMVNKTVGFNGRLFCHSAQPTSATPVSAAATPSESASTYDPLARPDKKKVQTGEAATDKDLEGYDDDPLLTRVVDRRWYERNKHIYPASTWEDFDPTKDYTKGIRKDTEGNAFFFS</sequence>
<accession>A0ACC3CYU7</accession>
<dbReference type="Proteomes" id="UP001186974">
    <property type="component" value="Unassembled WGS sequence"/>
</dbReference>
<keyword evidence="2" id="KW-1185">Reference proteome</keyword>
<protein>
    <submittedName>
        <fullName evidence="1">Uncharacterized protein</fullName>
    </submittedName>
</protein>
<reference evidence="1" key="1">
    <citation type="submission" date="2024-09" db="EMBL/GenBank/DDBJ databases">
        <title>Black Yeasts Isolated from many extreme environments.</title>
        <authorList>
            <person name="Coleine C."/>
            <person name="Stajich J.E."/>
            <person name="Selbmann L."/>
        </authorList>
    </citation>
    <scope>NUCLEOTIDE SEQUENCE</scope>
    <source>
        <strain evidence="1">CCFEE 5737</strain>
    </source>
</reference>